<dbReference type="GO" id="GO:0035529">
    <property type="term" value="F:NADH pyrophosphatase activity"/>
    <property type="evidence" value="ECO:0007669"/>
    <property type="project" value="TreeGrafter"/>
</dbReference>
<evidence type="ECO:0000256" key="4">
    <source>
        <dbReference type="ARBA" id="ARBA00022842"/>
    </source>
</evidence>
<dbReference type="GO" id="GO:0005829">
    <property type="term" value="C:cytosol"/>
    <property type="evidence" value="ECO:0007669"/>
    <property type="project" value="TreeGrafter"/>
</dbReference>
<evidence type="ECO:0000256" key="2">
    <source>
        <dbReference type="ARBA" id="ARBA00022723"/>
    </source>
</evidence>
<protein>
    <submittedName>
        <fullName evidence="6">DNA mismatch repair protein MutT</fullName>
    </submittedName>
</protein>
<evidence type="ECO:0000313" key="7">
    <source>
        <dbReference type="Proteomes" id="UP000186685"/>
    </source>
</evidence>
<dbReference type="AlphaFoldDB" id="A0A854C1E0"/>
<dbReference type="GO" id="GO:0006742">
    <property type="term" value="P:NADP+ catabolic process"/>
    <property type="evidence" value="ECO:0007669"/>
    <property type="project" value="TreeGrafter"/>
</dbReference>
<organism evidence="6 7">
    <name type="scientific">Phocaeicola plebeius</name>
    <dbReference type="NCBI Taxonomy" id="310297"/>
    <lineage>
        <taxon>Bacteria</taxon>
        <taxon>Pseudomonadati</taxon>
        <taxon>Bacteroidota</taxon>
        <taxon>Bacteroidia</taxon>
        <taxon>Bacteroidales</taxon>
        <taxon>Bacteroidaceae</taxon>
        <taxon>Phocaeicola</taxon>
    </lineage>
</organism>
<gene>
    <name evidence="6" type="ORF">BHV76_06395</name>
</gene>
<reference evidence="6 7" key="1">
    <citation type="journal article" date="2016" name="Nat. Biotechnol.">
        <title>Measurement of bacterial replication rates in microbial communities.</title>
        <authorList>
            <person name="Brown C.T."/>
            <person name="Olm M.R."/>
            <person name="Thomas B.C."/>
            <person name="Banfield J.F."/>
        </authorList>
    </citation>
    <scope>NUCLEOTIDE SEQUENCE [LARGE SCALE GENOMIC DNA]</scope>
    <source>
        <strain evidence="6">45_130</strain>
    </source>
</reference>
<dbReference type="Pfam" id="PF00293">
    <property type="entry name" value="NUDIX"/>
    <property type="match status" value="1"/>
</dbReference>
<evidence type="ECO:0000256" key="3">
    <source>
        <dbReference type="ARBA" id="ARBA00022801"/>
    </source>
</evidence>
<dbReference type="GO" id="GO:0046872">
    <property type="term" value="F:metal ion binding"/>
    <property type="evidence" value="ECO:0007669"/>
    <property type="project" value="UniProtKB-KW"/>
</dbReference>
<accession>A0A854C1E0</accession>
<keyword evidence="2" id="KW-0479">Metal-binding</keyword>
<name>A0A854C1E0_9BACT</name>
<dbReference type="PROSITE" id="PS51462">
    <property type="entry name" value="NUDIX"/>
    <property type="match status" value="1"/>
</dbReference>
<keyword evidence="4" id="KW-0460">Magnesium</keyword>
<dbReference type="InterPro" id="IPR015797">
    <property type="entry name" value="NUDIX_hydrolase-like_dom_sf"/>
</dbReference>
<evidence type="ECO:0000313" key="6">
    <source>
        <dbReference type="EMBL" id="OKZ10504.1"/>
    </source>
</evidence>
<dbReference type="GO" id="GO:0019677">
    <property type="term" value="P:NAD+ catabolic process"/>
    <property type="evidence" value="ECO:0007669"/>
    <property type="project" value="TreeGrafter"/>
</dbReference>
<comment type="cofactor">
    <cofactor evidence="1">
        <name>Mg(2+)</name>
        <dbReference type="ChEBI" id="CHEBI:18420"/>
    </cofactor>
</comment>
<dbReference type="PANTHER" id="PTHR42904:SF12">
    <property type="entry name" value="ADP-RIBOSE PYROPHOSPHATASE-RELATED"/>
    <property type="match status" value="1"/>
</dbReference>
<sequence>MHYLDKFKYCPVCGSDHFCINDFKSKKCADCGFIYYFNPSAAVVAIIVNERNEILVCTRAFEPAKGTLDLPGGFADCGETIEESLRREVKEETGLELEDNFRYAFSEPNTYLYSGFTVHTLDSFFVCSVDSSKVKPVAHDDVASCKWVKIEDIKLEMFGLDSVRNGIKRFLETTRN</sequence>
<dbReference type="PRINTS" id="PR00502">
    <property type="entry name" value="NUDIXFAMILY"/>
</dbReference>
<dbReference type="InterPro" id="IPR020476">
    <property type="entry name" value="Nudix_hydrolase"/>
</dbReference>
<dbReference type="PANTHER" id="PTHR42904">
    <property type="entry name" value="NUDIX HYDROLASE, NUDC SUBFAMILY"/>
    <property type="match status" value="1"/>
</dbReference>
<dbReference type="Proteomes" id="UP000186685">
    <property type="component" value="Unassembled WGS sequence"/>
</dbReference>
<evidence type="ECO:0000259" key="5">
    <source>
        <dbReference type="PROSITE" id="PS51462"/>
    </source>
</evidence>
<dbReference type="InterPro" id="IPR050241">
    <property type="entry name" value="NAD-cap_RNA_hydrolase_NudC"/>
</dbReference>
<dbReference type="EMBL" id="MNQR01000019">
    <property type="protein sequence ID" value="OKZ10504.1"/>
    <property type="molecule type" value="Genomic_DNA"/>
</dbReference>
<dbReference type="InterPro" id="IPR000086">
    <property type="entry name" value="NUDIX_hydrolase_dom"/>
</dbReference>
<keyword evidence="3" id="KW-0378">Hydrolase</keyword>
<feature type="domain" description="Nudix hydrolase" evidence="5">
    <location>
        <begin position="38"/>
        <end position="176"/>
    </location>
</feature>
<dbReference type="Gene3D" id="3.90.79.10">
    <property type="entry name" value="Nucleoside Triphosphate Pyrophosphohydrolase"/>
    <property type="match status" value="1"/>
</dbReference>
<proteinExistence type="predicted"/>
<dbReference type="SUPFAM" id="SSF55811">
    <property type="entry name" value="Nudix"/>
    <property type="match status" value="1"/>
</dbReference>
<comment type="caution">
    <text evidence="6">The sequence shown here is derived from an EMBL/GenBank/DDBJ whole genome shotgun (WGS) entry which is preliminary data.</text>
</comment>
<evidence type="ECO:0000256" key="1">
    <source>
        <dbReference type="ARBA" id="ARBA00001946"/>
    </source>
</evidence>
<dbReference type="CDD" id="cd04681">
    <property type="entry name" value="NUDIX_Hydrolase"/>
    <property type="match status" value="1"/>
</dbReference>